<evidence type="ECO:0000259" key="5">
    <source>
        <dbReference type="PROSITE" id="PS50111"/>
    </source>
</evidence>
<comment type="similarity">
    <text evidence="2">Belongs to the methyl-accepting chemotaxis (MCP) protein family.</text>
</comment>
<dbReference type="STRING" id="1184151.AW736_10025"/>
<dbReference type="GO" id="GO:0007165">
    <property type="term" value="P:signal transduction"/>
    <property type="evidence" value="ECO:0007669"/>
    <property type="project" value="UniProtKB-KW"/>
</dbReference>
<keyword evidence="3" id="KW-0807">Transducer</keyword>
<keyword evidence="1" id="KW-0145">Chemotaxis</keyword>
<dbReference type="SMART" id="SM01358">
    <property type="entry name" value="HBM"/>
    <property type="match status" value="1"/>
</dbReference>
<keyword evidence="7" id="KW-1185">Reference proteome</keyword>
<protein>
    <recommendedName>
        <fullName evidence="5">Methyl-accepting transducer domain-containing protein</fullName>
    </recommendedName>
</protein>
<evidence type="ECO:0000313" key="7">
    <source>
        <dbReference type="Proteomes" id="UP000078486"/>
    </source>
</evidence>
<dbReference type="PROSITE" id="PS50111">
    <property type="entry name" value="CHEMOTAXIS_TRANSDUC_2"/>
    <property type="match status" value="1"/>
</dbReference>
<dbReference type="PANTHER" id="PTHR43531">
    <property type="entry name" value="PROTEIN ICFG"/>
    <property type="match status" value="1"/>
</dbReference>
<sequence length="573" mass="60824">MNIHHKIWLGFGLILTAAALGGFANLRNTREAELTSNRLIRVEFARLSEVEQAATTFSSARQSEQKLLLDSDAMAAASLPQAIAATRARLAASCDAVANPGQHRQALQAQTLAAAYESEFLRLDSLIAKRGHAQTDGLLGVLNECAADVESLVKNQGLAELDVIRLAIRRAEKDYMLASDPSYLDEIDGHIRQFAGVMKQFALPLQLQDSITGKWTLYKNAMQALAENDARIQKQRRAVESAGKEADGAITALAAAIRNELQVLQSGTVASLVKARQVALIAVIISMGAGVAIVWWVARSLRALDNRILSATRNLHSGADTIESASRDLSSAAGRLASESSAQASTLDAFSRSVTAIADDIRNNAHHASEVKNLASRTRTAAESGRAEVKAMRQSMKEIESSSGEITGILKTIDEIAFQTNLLALNAAVEAARAGAAGAGFAVVAEEVRHLAQRSTEAARKTEERLTASVQKSMLGVEITGRVAAALEAITTGAQGVDTAVGEIATATDLQTRRVGEIESSISSMQRATMQIASAAEQSAATAGELESQAGMQREAAAQLQHIVSTTKHAYAR</sequence>
<dbReference type="Gene3D" id="1.10.287.950">
    <property type="entry name" value="Methyl-accepting chemotaxis protein"/>
    <property type="match status" value="1"/>
</dbReference>
<dbReference type="InterPro" id="IPR004089">
    <property type="entry name" value="MCPsignal_dom"/>
</dbReference>
<keyword evidence="4" id="KW-1133">Transmembrane helix</keyword>
<dbReference type="SUPFAM" id="SSF58104">
    <property type="entry name" value="Methyl-accepting chemotaxis protein (MCP) signaling domain"/>
    <property type="match status" value="1"/>
</dbReference>
<evidence type="ECO:0000256" key="1">
    <source>
        <dbReference type="ARBA" id="ARBA00022500"/>
    </source>
</evidence>
<proteinExistence type="inferred from homology"/>
<feature type="domain" description="Methyl-accepting transducer" evidence="5">
    <location>
        <begin position="318"/>
        <end position="547"/>
    </location>
</feature>
<keyword evidence="4" id="KW-0472">Membrane</keyword>
<dbReference type="PRINTS" id="PR00260">
    <property type="entry name" value="CHEMTRNSDUCR"/>
</dbReference>
<evidence type="ECO:0000256" key="3">
    <source>
        <dbReference type="PROSITE-ProRule" id="PRU00284"/>
    </source>
</evidence>
<dbReference type="InterPro" id="IPR032255">
    <property type="entry name" value="HBM"/>
</dbReference>
<feature type="transmembrane region" description="Helical" evidence="4">
    <location>
        <begin position="278"/>
        <end position="298"/>
    </location>
</feature>
<dbReference type="Proteomes" id="UP000078486">
    <property type="component" value="Unassembled WGS sequence"/>
</dbReference>
<keyword evidence="4" id="KW-0812">Transmembrane</keyword>
<name>A0A178ILG2_9BACT</name>
<dbReference type="GO" id="GO:0016020">
    <property type="term" value="C:membrane"/>
    <property type="evidence" value="ECO:0007669"/>
    <property type="project" value="InterPro"/>
</dbReference>
<evidence type="ECO:0000256" key="4">
    <source>
        <dbReference type="SAM" id="Phobius"/>
    </source>
</evidence>
<comment type="caution">
    <text evidence="6">The sequence shown here is derived from an EMBL/GenBank/DDBJ whole genome shotgun (WGS) entry which is preliminary data.</text>
</comment>
<dbReference type="EMBL" id="LRRQ01000075">
    <property type="protein sequence ID" value="OAM90105.1"/>
    <property type="molecule type" value="Genomic_DNA"/>
</dbReference>
<accession>A0A178ILG2</accession>
<dbReference type="PANTHER" id="PTHR43531:SF11">
    <property type="entry name" value="METHYL-ACCEPTING CHEMOTAXIS PROTEIN 3"/>
    <property type="match status" value="1"/>
</dbReference>
<dbReference type="SMART" id="SM00283">
    <property type="entry name" value="MA"/>
    <property type="match status" value="1"/>
</dbReference>
<organism evidence="6 7">
    <name type="scientific">Termitidicoccus mucosus</name>
    <dbReference type="NCBI Taxonomy" id="1184151"/>
    <lineage>
        <taxon>Bacteria</taxon>
        <taxon>Pseudomonadati</taxon>
        <taxon>Verrucomicrobiota</taxon>
        <taxon>Opitutia</taxon>
        <taxon>Opitutales</taxon>
        <taxon>Opitutaceae</taxon>
        <taxon>Termitidicoccus</taxon>
    </lineage>
</organism>
<dbReference type="InterPro" id="IPR051310">
    <property type="entry name" value="MCP_chemotaxis"/>
</dbReference>
<dbReference type="GO" id="GO:0004888">
    <property type="term" value="F:transmembrane signaling receptor activity"/>
    <property type="evidence" value="ECO:0007669"/>
    <property type="project" value="InterPro"/>
</dbReference>
<dbReference type="GO" id="GO:0006935">
    <property type="term" value="P:chemotaxis"/>
    <property type="evidence" value="ECO:0007669"/>
    <property type="project" value="UniProtKB-KW"/>
</dbReference>
<dbReference type="OrthoDB" id="1120715at2"/>
<gene>
    <name evidence="6" type="ORF">AW736_10025</name>
</gene>
<dbReference type="RefSeq" id="WP_068770134.1">
    <property type="nucleotide sequence ID" value="NZ_CP109796.1"/>
</dbReference>
<dbReference type="Pfam" id="PF00015">
    <property type="entry name" value="MCPsignal"/>
    <property type="match status" value="1"/>
</dbReference>
<evidence type="ECO:0000313" key="6">
    <source>
        <dbReference type="EMBL" id="OAM90105.1"/>
    </source>
</evidence>
<dbReference type="InterPro" id="IPR004090">
    <property type="entry name" value="Chemotax_Me-accpt_rcpt"/>
</dbReference>
<dbReference type="AlphaFoldDB" id="A0A178ILG2"/>
<evidence type="ECO:0000256" key="2">
    <source>
        <dbReference type="ARBA" id="ARBA00029447"/>
    </source>
</evidence>
<reference evidence="6 7" key="1">
    <citation type="submission" date="2016-01" db="EMBL/GenBank/DDBJ databases">
        <title>High potential of lignocellulose degradation of a new Verrucomicrobia species.</title>
        <authorList>
            <person name="Wang Y."/>
            <person name="Shi Y."/>
            <person name="Qiu Z."/>
            <person name="Liu S."/>
            <person name="Yang H."/>
        </authorList>
    </citation>
    <scope>NUCLEOTIDE SEQUENCE [LARGE SCALE GENOMIC DNA]</scope>
    <source>
        <strain evidence="6 7">TSB47</strain>
    </source>
</reference>